<keyword evidence="5 6" id="KW-0472">Membrane</keyword>
<reference evidence="8 9" key="1">
    <citation type="submission" date="2024-09" db="EMBL/GenBank/DDBJ databases">
        <authorList>
            <person name="Sun Q."/>
            <person name="Mori K."/>
        </authorList>
    </citation>
    <scope>NUCLEOTIDE SEQUENCE [LARGE SCALE GENOMIC DNA]</scope>
    <source>
        <strain evidence="8 9">JCM 13519</strain>
    </source>
</reference>
<dbReference type="EMBL" id="JBHMBH010000071">
    <property type="protein sequence ID" value="MFB9716944.1"/>
    <property type="molecule type" value="Genomic_DNA"/>
</dbReference>
<feature type="transmembrane region" description="Helical" evidence="6">
    <location>
        <begin position="86"/>
        <end position="105"/>
    </location>
</feature>
<evidence type="ECO:0000256" key="5">
    <source>
        <dbReference type="ARBA" id="ARBA00023136"/>
    </source>
</evidence>
<dbReference type="PANTHER" id="PTHR43385">
    <property type="entry name" value="RIBOFLAVIN TRANSPORTER RIBJ"/>
    <property type="match status" value="1"/>
</dbReference>
<dbReference type="SUPFAM" id="SSF103473">
    <property type="entry name" value="MFS general substrate transporter"/>
    <property type="match status" value="1"/>
</dbReference>
<evidence type="ECO:0000256" key="1">
    <source>
        <dbReference type="ARBA" id="ARBA00004651"/>
    </source>
</evidence>
<dbReference type="InterPro" id="IPR052983">
    <property type="entry name" value="MFS_Riboflavin_Transporter"/>
</dbReference>
<organism evidence="8 9">
    <name type="scientific">Arthrobacter methylotrophus</name>
    <dbReference type="NCBI Taxonomy" id="121291"/>
    <lineage>
        <taxon>Bacteria</taxon>
        <taxon>Bacillati</taxon>
        <taxon>Actinomycetota</taxon>
        <taxon>Actinomycetes</taxon>
        <taxon>Micrococcales</taxon>
        <taxon>Micrococcaceae</taxon>
        <taxon>Arthrobacter</taxon>
    </lineage>
</organism>
<protein>
    <submittedName>
        <fullName evidence="8">MFS transporter</fullName>
    </submittedName>
</protein>
<keyword evidence="9" id="KW-1185">Reference proteome</keyword>
<sequence length="226" mass="23448">MPAPALSRTLVAEGAPRGGLAALCITQTTGWGVLYYALIAAVRPVSEDTGWDPALVTGAFSAGLLVSAAAGIFVGRILDRTGPRMLMIGGSLVGILALVMVATAPTLPVFFAAWLVAGAAQAAVLYQPAFTVVSRWYGPARIRPLTILTLVAGFASTIFAPLTAALTSAIGWRGAFIVLAGLMGLITLPLHARYLNRKWAPAAPRQTTGRWCGPCGEARNSSACSR</sequence>
<dbReference type="RefSeq" id="WP_345048583.1">
    <property type="nucleotide sequence ID" value="NZ_BAABED010000001.1"/>
</dbReference>
<evidence type="ECO:0000256" key="4">
    <source>
        <dbReference type="ARBA" id="ARBA00022989"/>
    </source>
</evidence>
<accession>A0ABV5UXN5</accession>
<evidence type="ECO:0000313" key="9">
    <source>
        <dbReference type="Proteomes" id="UP001589536"/>
    </source>
</evidence>
<dbReference type="Gene3D" id="1.20.1250.20">
    <property type="entry name" value="MFS general substrate transporter like domains"/>
    <property type="match status" value="1"/>
</dbReference>
<dbReference type="Pfam" id="PF07690">
    <property type="entry name" value="MFS_1"/>
    <property type="match status" value="1"/>
</dbReference>
<feature type="transmembrane region" description="Helical" evidence="6">
    <location>
        <begin position="170"/>
        <end position="190"/>
    </location>
</feature>
<evidence type="ECO:0000313" key="8">
    <source>
        <dbReference type="EMBL" id="MFB9716944.1"/>
    </source>
</evidence>
<dbReference type="InterPro" id="IPR020846">
    <property type="entry name" value="MFS_dom"/>
</dbReference>
<dbReference type="InterPro" id="IPR036259">
    <property type="entry name" value="MFS_trans_sf"/>
</dbReference>
<feature type="transmembrane region" description="Helical" evidence="6">
    <location>
        <begin position="111"/>
        <end position="133"/>
    </location>
</feature>
<keyword evidence="4 6" id="KW-1133">Transmembrane helix</keyword>
<feature type="transmembrane region" description="Helical" evidence="6">
    <location>
        <begin position="54"/>
        <end position="74"/>
    </location>
</feature>
<comment type="subcellular location">
    <subcellularLocation>
        <location evidence="1">Cell membrane</location>
        <topology evidence="1">Multi-pass membrane protein</topology>
    </subcellularLocation>
</comment>
<name>A0ABV5UXN5_9MICC</name>
<evidence type="ECO:0000259" key="7">
    <source>
        <dbReference type="PROSITE" id="PS50850"/>
    </source>
</evidence>
<gene>
    <name evidence="8" type="ORF">ACFFPI_22875</name>
</gene>
<evidence type="ECO:0000256" key="6">
    <source>
        <dbReference type="SAM" id="Phobius"/>
    </source>
</evidence>
<evidence type="ECO:0000256" key="3">
    <source>
        <dbReference type="ARBA" id="ARBA00022692"/>
    </source>
</evidence>
<comment type="caution">
    <text evidence="8">The sequence shown here is derived from an EMBL/GenBank/DDBJ whole genome shotgun (WGS) entry which is preliminary data.</text>
</comment>
<dbReference type="Proteomes" id="UP001589536">
    <property type="component" value="Unassembled WGS sequence"/>
</dbReference>
<proteinExistence type="predicted"/>
<dbReference type="InterPro" id="IPR011701">
    <property type="entry name" value="MFS"/>
</dbReference>
<feature type="transmembrane region" description="Helical" evidence="6">
    <location>
        <begin position="145"/>
        <end position="164"/>
    </location>
</feature>
<feature type="transmembrane region" description="Helical" evidence="6">
    <location>
        <begin position="20"/>
        <end position="42"/>
    </location>
</feature>
<dbReference type="PROSITE" id="PS50850">
    <property type="entry name" value="MFS"/>
    <property type="match status" value="1"/>
</dbReference>
<dbReference type="PANTHER" id="PTHR43385:SF1">
    <property type="entry name" value="RIBOFLAVIN TRANSPORTER RIBJ"/>
    <property type="match status" value="1"/>
</dbReference>
<evidence type="ECO:0000256" key="2">
    <source>
        <dbReference type="ARBA" id="ARBA00022448"/>
    </source>
</evidence>
<keyword evidence="2" id="KW-0813">Transport</keyword>
<keyword evidence="3 6" id="KW-0812">Transmembrane</keyword>
<feature type="domain" description="Major facilitator superfamily (MFS) profile" evidence="7">
    <location>
        <begin position="1"/>
        <end position="226"/>
    </location>
</feature>